<comment type="cofactor">
    <cofactor evidence="9">
        <name>Mg(2+)</name>
        <dbReference type="ChEBI" id="CHEBI:18420"/>
    </cofactor>
    <text evidence="9">Requires a divalent cation, most likely magnesium in vivo, as an electrophilic catalyst to aid phosphoryl group transfer. It is the chelate of the metal and the nucleotide that is the actual substrate.</text>
</comment>
<dbReference type="GO" id="GO:0005737">
    <property type="term" value="C:cytoplasm"/>
    <property type="evidence" value="ECO:0007669"/>
    <property type="project" value="UniProtKB-SubCell"/>
</dbReference>
<evidence type="ECO:0000256" key="8">
    <source>
        <dbReference type="ARBA" id="ARBA00023277"/>
    </source>
</evidence>
<dbReference type="GO" id="GO:0005634">
    <property type="term" value="C:nucleus"/>
    <property type="evidence" value="ECO:0007669"/>
    <property type="project" value="UniProtKB-SubCell"/>
</dbReference>
<dbReference type="Pfam" id="PF00294">
    <property type="entry name" value="PfkB"/>
    <property type="match status" value="1"/>
</dbReference>
<feature type="binding site" evidence="9">
    <location>
        <position position="288"/>
    </location>
    <ligand>
        <name>K(+)</name>
        <dbReference type="ChEBI" id="CHEBI:29103"/>
    </ligand>
</feature>
<evidence type="ECO:0000313" key="11">
    <source>
        <dbReference type="EMBL" id="OAO12272.1"/>
    </source>
</evidence>
<feature type="active site" description="Proton acceptor" evidence="9">
    <location>
        <position position="244"/>
    </location>
</feature>
<dbReference type="GO" id="GO:0004747">
    <property type="term" value="F:ribokinase activity"/>
    <property type="evidence" value="ECO:0007669"/>
    <property type="project" value="UniProtKB-UniRule"/>
</dbReference>
<dbReference type="OrthoDB" id="415590at2759"/>
<comment type="pathway">
    <text evidence="9">Carbohydrate metabolism; D-ribose degradation; D-ribose 5-phosphate from beta-D-ribopyranose: step 2/2.</text>
</comment>
<evidence type="ECO:0000256" key="5">
    <source>
        <dbReference type="ARBA" id="ARBA00022840"/>
    </source>
</evidence>
<comment type="subunit">
    <text evidence="9">Homodimer.</text>
</comment>
<dbReference type="SUPFAM" id="SSF53613">
    <property type="entry name" value="Ribokinase-like"/>
    <property type="match status" value="1"/>
</dbReference>
<keyword evidence="9" id="KW-0963">Cytoplasm</keyword>
<evidence type="ECO:0000256" key="6">
    <source>
        <dbReference type="ARBA" id="ARBA00022842"/>
    </source>
</evidence>
<comment type="caution">
    <text evidence="11">The sequence shown here is derived from an EMBL/GenBank/DDBJ whole genome shotgun (WGS) entry which is preliminary data.</text>
</comment>
<dbReference type="PANTHER" id="PTHR10584">
    <property type="entry name" value="SUGAR KINASE"/>
    <property type="match status" value="1"/>
</dbReference>
<keyword evidence="2 9" id="KW-0479">Metal-binding</keyword>
<comment type="caution">
    <text evidence="9">Lacks conserved residue(s) required for the propagation of feature annotation.</text>
</comment>
<reference evidence="11 12" key="1">
    <citation type="submission" date="2016-05" db="EMBL/GenBank/DDBJ databases">
        <title>Nuclear genome of Blastocystis sp. subtype 1 NandII.</title>
        <authorList>
            <person name="Gentekaki E."/>
            <person name="Curtis B."/>
            <person name="Stairs C."/>
            <person name="Eme L."/>
            <person name="Herman E."/>
            <person name="Klimes V."/>
            <person name="Arias M.C."/>
            <person name="Elias M."/>
            <person name="Hilliou F."/>
            <person name="Klute M."/>
            <person name="Malik S.-B."/>
            <person name="Pightling A."/>
            <person name="Rachubinski R."/>
            <person name="Salas D."/>
            <person name="Schlacht A."/>
            <person name="Suga H."/>
            <person name="Archibald J."/>
            <person name="Ball S.G."/>
            <person name="Clark G."/>
            <person name="Dacks J."/>
            <person name="Van Der Giezen M."/>
            <person name="Tsaousis A."/>
            <person name="Roger A."/>
        </authorList>
    </citation>
    <scope>NUCLEOTIDE SEQUENCE [LARGE SCALE GENOMIC DNA]</scope>
    <source>
        <strain evidence="12">ATCC 50177 / NandII</strain>
    </source>
</reference>
<feature type="binding site" evidence="9">
    <location>
        <position position="238"/>
    </location>
    <ligand>
        <name>K(+)</name>
        <dbReference type="ChEBI" id="CHEBI:29103"/>
    </ligand>
</feature>
<dbReference type="InterPro" id="IPR011611">
    <property type="entry name" value="PfkB_dom"/>
</dbReference>
<feature type="binding site" evidence="9">
    <location>
        <position position="131"/>
    </location>
    <ligand>
        <name>substrate</name>
    </ligand>
</feature>
<feature type="binding site" evidence="9">
    <location>
        <position position="240"/>
    </location>
    <ligand>
        <name>K(+)</name>
        <dbReference type="ChEBI" id="CHEBI:29103"/>
    </ligand>
</feature>
<keyword evidence="6 9" id="KW-0460">Magnesium</keyword>
<keyword evidence="4 9" id="KW-0418">Kinase</keyword>
<dbReference type="InterPro" id="IPR002139">
    <property type="entry name" value="Ribo/fructo_kinase"/>
</dbReference>
<dbReference type="InterPro" id="IPR029056">
    <property type="entry name" value="Ribokinase-like"/>
</dbReference>
<comment type="similarity">
    <text evidence="9">Belongs to the carbohydrate kinase PfkB family. Ribokinase subfamily.</text>
</comment>
<comment type="function">
    <text evidence="9">Catalyzes the phosphorylation of ribose at O-5 in a reaction requiring ATP and magnesium. The resulting D-ribose-5-phosphate can then be used either for sythesis of nucleotides, histidine, and tryptophan, or as a component of the pentose phosphate pathway.</text>
</comment>
<dbReference type="UniPathway" id="UPA00916">
    <property type="reaction ID" value="UER00889"/>
</dbReference>
<evidence type="ECO:0000256" key="7">
    <source>
        <dbReference type="ARBA" id="ARBA00022958"/>
    </source>
</evidence>
<dbReference type="InterPro" id="IPR011877">
    <property type="entry name" value="Ribokinase"/>
</dbReference>
<name>A0A196S862_BLAHN</name>
<dbReference type="PANTHER" id="PTHR10584:SF166">
    <property type="entry name" value="RIBOKINASE"/>
    <property type="match status" value="1"/>
</dbReference>
<proteinExistence type="inferred from homology"/>
<feature type="binding site" evidence="9">
    <location>
        <position position="244"/>
    </location>
    <ligand>
        <name>substrate</name>
    </ligand>
</feature>
<dbReference type="PRINTS" id="PR00990">
    <property type="entry name" value="RIBOKINASE"/>
</dbReference>
<dbReference type="HAMAP" id="MF_01987">
    <property type="entry name" value="Ribokinase"/>
    <property type="match status" value="1"/>
</dbReference>
<dbReference type="EC" id="2.7.1.15" evidence="9"/>
<gene>
    <name evidence="11" type="ORF">AV274_6075</name>
</gene>
<keyword evidence="8 9" id="KW-0119">Carbohydrate metabolism</keyword>
<sequence>MDLITLTPRIPTPGETIIGNRFYTRCGGKGANQAVAVAKLCKDKQHMRFVSVMGNDANGEELRKNLEAYGMILDDVIVKEGVSTGIASICIDDKGENSIIVVPGANNCFTEDVMDSISISDLCKVVVLQLEIPIPTIKHILRCCKQKGITTVLNPAPASKELLLSDPVFSCVDFLLPNETESQLLTQKSSENEDELMDGMLSERKDMIVIMTLGGNGAYIGMKGERRHVKCPKVHVQDTVGAGDCFVGTFAFLLAELLETHSCSELTMGDVEGIVTKCCYASSYSVQFKGGFDKFPDSVISEWNDSFVV</sequence>
<feature type="binding site" evidence="9">
    <location>
        <begin position="28"/>
        <end position="32"/>
    </location>
    <ligand>
        <name>substrate</name>
    </ligand>
</feature>
<keyword evidence="3 9" id="KW-0547">Nucleotide-binding</keyword>
<keyword evidence="1 9" id="KW-0808">Transferase</keyword>
<comment type="subcellular location">
    <subcellularLocation>
        <location evidence="9">Cytoplasm</location>
    </subcellularLocation>
    <subcellularLocation>
        <location evidence="9">Nucleus</location>
    </subcellularLocation>
</comment>
<dbReference type="GO" id="GO:0046872">
    <property type="term" value="F:metal ion binding"/>
    <property type="evidence" value="ECO:0007669"/>
    <property type="project" value="UniProtKB-KW"/>
</dbReference>
<evidence type="ECO:0000259" key="10">
    <source>
        <dbReference type="Pfam" id="PF00294"/>
    </source>
</evidence>
<dbReference type="GO" id="GO:0019303">
    <property type="term" value="P:D-ribose catabolic process"/>
    <property type="evidence" value="ECO:0007669"/>
    <property type="project" value="UniProtKB-UniRule"/>
</dbReference>
<dbReference type="STRING" id="478820.A0A196S862"/>
<keyword evidence="12" id="KW-1185">Reference proteome</keyword>
<comment type="catalytic activity">
    <reaction evidence="9">
        <text>D-ribose + ATP = D-ribose 5-phosphate + ADP + H(+)</text>
        <dbReference type="Rhea" id="RHEA:13697"/>
        <dbReference type="ChEBI" id="CHEBI:15378"/>
        <dbReference type="ChEBI" id="CHEBI:30616"/>
        <dbReference type="ChEBI" id="CHEBI:47013"/>
        <dbReference type="ChEBI" id="CHEBI:78346"/>
        <dbReference type="ChEBI" id="CHEBI:456216"/>
        <dbReference type="EC" id="2.7.1.15"/>
    </reaction>
</comment>
<comment type="activity regulation">
    <text evidence="9">Activated by a monovalent cation that binds near, but not in, the active site. The most likely occupant of the site in vivo is potassium. Ion binding induces a conformational change that may alter substrate affinity.</text>
</comment>
<dbReference type="Gene3D" id="3.40.1190.20">
    <property type="match status" value="1"/>
</dbReference>
<feature type="binding site" evidence="9">
    <location>
        <position position="285"/>
    </location>
    <ligand>
        <name>K(+)</name>
        <dbReference type="ChEBI" id="CHEBI:29103"/>
    </ligand>
</feature>
<organism evidence="11 12">
    <name type="scientific">Blastocystis sp. subtype 1 (strain ATCC 50177 / NandII)</name>
    <dbReference type="NCBI Taxonomy" id="478820"/>
    <lineage>
        <taxon>Eukaryota</taxon>
        <taxon>Sar</taxon>
        <taxon>Stramenopiles</taxon>
        <taxon>Bigyra</taxon>
        <taxon>Opalozoa</taxon>
        <taxon>Opalinata</taxon>
        <taxon>Blastocystidae</taxon>
        <taxon>Blastocystis</taxon>
    </lineage>
</organism>
<dbReference type="AlphaFoldDB" id="A0A196S862"/>
<dbReference type="Proteomes" id="UP000078348">
    <property type="component" value="Unassembled WGS sequence"/>
</dbReference>
<evidence type="ECO:0000256" key="1">
    <source>
        <dbReference type="ARBA" id="ARBA00022679"/>
    </source>
</evidence>
<evidence type="ECO:0000256" key="4">
    <source>
        <dbReference type="ARBA" id="ARBA00022777"/>
    </source>
</evidence>
<evidence type="ECO:0000256" key="2">
    <source>
        <dbReference type="ARBA" id="ARBA00022723"/>
    </source>
</evidence>
<dbReference type="GO" id="GO:0005524">
    <property type="term" value="F:ATP binding"/>
    <property type="evidence" value="ECO:0007669"/>
    <property type="project" value="UniProtKB-UniRule"/>
</dbReference>
<evidence type="ECO:0000256" key="3">
    <source>
        <dbReference type="ARBA" id="ARBA00022741"/>
    </source>
</evidence>
<keyword evidence="9" id="KW-0539">Nucleus</keyword>
<protein>
    <recommendedName>
        <fullName evidence="9">Ribokinase</fullName>
        <shortName evidence="9">RK</shortName>
        <ecNumber evidence="9">2.7.1.15</ecNumber>
    </recommendedName>
</protein>
<keyword evidence="5 9" id="KW-0067">ATP-binding</keyword>
<keyword evidence="7 9" id="KW-0630">Potassium</keyword>
<evidence type="ECO:0000313" key="12">
    <source>
        <dbReference type="Proteomes" id="UP000078348"/>
    </source>
</evidence>
<accession>A0A196S862</accession>
<feature type="binding site" evidence="9">
    <location>
        <begin position="212"/>
        <end position="217"/>
    </location>
    <ligand>
        <name>ATP</name>
        <dbReference type="ChEBI" id="CHEBI:30616"/>
    </ligand>
</feature>
<evidence type="ECO:0000256" key="9">
    <source>
        <dbReference type="HAMAP-Rule" id="MF_03215"/>
    </source>
</evidence>
<feature type="binding site" evidence="9">
    <location>
        <position position="178"/>
    </location>
    <ligand>
        <name>ATP</name>
        <dbReference type="ChEBI" id="CHEBI:30616"/>
    </ligand>
</feature>
<feature type="binding site" evidence="9">
    <location>
        <position position="290"/>
    </location>
    <ligand>
        <name>K(+)</name>
        <dbReference type="ChEBI" id="CHEBI:29103"/>
    </ligand>
</feature>
<feature type="domain" description="Carbohydrate kinase PfkB" evidence="10">
    <location>
        <begin position="1"/>
        <end position="290"/>
    </location>
</feature>
<feature type="binding site" evidence="9">
    <location>
        <begin position="243"/>
        <end position="244"/>
    </location>
    <ligand>
        <name>ATP</name>
        <dbReference type="ChEBI" id="CHEBI:30616"/>
    </ligand>
</feature>
<dbReference type="CDD" id="cd01174">
    <property type="entry name" value="ribokinase"/>
    <property type="match status" value="1"/>
</dbReference>
<dbReference type="EMBL" id="LXWW01000556">
    <property type="protein sequence ID" value="OAO12272.1"/>
    <property type="molecule type" value="Genomic_DNA"/>
</dbReference>